<gene>
    <name evidence="5" type="ORF">SAMN05421747_11820</name>
</gene>
<name>A0A1I1L0S0_9SPHI</name>
<proteinExistence type="predicted"/>
<organism evidence="5 6">
    <name type="scientific">Parapedobacter composti</name>
    <dbReference type="NCBI Taxonomy" id="623281"/>
    <lineage>
        <taxon>Bacteria</taxon>
        <taxon>Pseudomonadati</taxon>
        <taxon>Bacteroidota</taxon>
        <taxon>Sphingobacteriia</taxon>
        <taxon>Sphingobacteriales</taxon>
        <taxon>Sphingobacteriaceae</taxon>
        <taxon>Parapedobacter</taxon>
    </lineage>
</organism>
<feature type="domain" description="HTH araC/xylS-type" evidence="4">
    <location>
        <begin position="182"/>
        <end position="281"/>
    </location>
</feature>
<evidence type="ECO:0000256" key="2">
    <source>
        <dbReference type="ARBA" id="ARBA00023125"/>
    </source>
</evidence>
<accession>A0A1I1L0S0</accession>
<dbReference type="Pfam" id="PF12833">
    <property type="entry name" value="HTH_18"/>
    <property type="match status" value="1"/>
</dbReference>
<dbReference type="SUPFAM" id="SSF46689">
    <property type="entry name" value="Homeodomain-like"/>
    <property type="match status" value="2"/>
</dbReference>
<dbReference type="InterPro" id="IPR018060">
    <property type="entry name" value="HTH_AraC"/>
</dbReference>
<dbReference type="EMBL" id="FOLL01000018">
    <property type="protein sequence ID" value="SFC66677.1"/>
    <property type="molecule type" value="Genomic_DNA"/>
</dbReference>
<keyword evidence="1" id="KW-0805">Transcription regulation</keyword>
<evidence type="ECO:0000259" key="4">
    <source>
        <dbReference type="PROSITE" id="PS01124"/>
    </source>
</evidence>
<evidence type="ECO:0000313" key="5">
    <source>
        <dbReference type="EMBL" id="SFC66677.1"/>
    </source>
</evidence>
<dbReference type="PANTHER" id="PTHR43280">
    <property type="entry name" value="ARAC-FAMILY TRANSCRIPTIONAL REGULATOR"/>
    <property type="match status" value="1"/>
</dbReference>
<dbReference type="Gene3D" id="1.10.10.60">
    <property type="entry name" value="Homeodomain-like"/>
    <property type="match status" value="2"/>
</dbReference>
<evidence type="ECO:0000256" key="3">
    <source>
        <dbReference type="ARBA" id="ARBA00023163"/>
    </source>
</evidence>
<dbReference type="RefSeq" id="WP_090974653.1">
    <property type="nucleotide sequence ID" value="NZ_FOLL01000018.1"/>
</dbReference>
<dbReference type="InterPro" id="IPR003313">
    <property type="entry name" value="AraC-bd"/>
</dbReference>
<reference evidence="5 6" key="1">
    <citation type="submission" date="2016-10" db="EMBL/GenBank/DDBJ databases">
        <authorList>
            <person name="de Groot N.N."/>
        </authorList>
    </citation>
    <scope>NUCLEOTIDE SEQUENCE [LARGE SCALE GENOMIC DNA]</scope>
    <source>
        <strain evidence="5 6">DSM 22900</strain>
    </source>
</reference>
<dbReference type="Pfam" id="PF02311">
    <property type="entry name" value="AraC_binding"/>
    <property type="match status" value="1"/>
</dbReference>
<evidence type="ECO:0000313" key="6">
    <source>
        <dbReference type="Proteomes" id="UP000199577"/>
    </source>
</evidence>
<dbReference type="GO" id="GO:0043565">
    <property type="term" value="F:sequence-specific DNA binding"/>
    <property type="evidence" value="ECO:0007669"/>
    <property type="project" value="InterPro"/>
</dbReference>
<dbReference type="GO" id="GO:0003700">
    <property type="term" value="F:DNA-binding transcription factor activity"/>
    <property type="evidence" value="ECO:0007669"/>
    <property type="project" value="InterPro"/>
</dbReference>
<dbReference type="Gene3D" id="2.60.120.10">
    <property type="entry name" value="Jelly Rolls"/>
    <property type="match status" value="1"/>
</dbReference>
<dbReference type="InterPro" id="IPR011051">
    <property type="entry name" value="RmlC_Cupin_sf"/>
</dbReference>
<dbReference type="OrthoDB" id="511992at2"/>
<dbReference type="PROSITE" id="PS00041">
    <property type="entry name" value="HTH_ARAC_FAMILY_1"/>
    <property type="match status" value="1"/>
</dbReference>
<dbReference type="InterPro" id="IPR014710">
    <property type="entry name" value="RmlC-like_jellyroll"/>
</dbReference>
<dbReference type="SMART" id="SM00342">
    <property type="entry name" value="HTH_ARAC"/>
    <property type="match status" value="1"/>
</dbReference>
<keyword evidence="2 5" id="KW-0238">DNA-binding</keyword>
<keyword evidence="3" id="KW-0804">Transcription</keyword>
<sequence length="298" mass="34394">MKILHQMTMYDPDEQSIVFQDTYPVPYLHWHREMQVIWVKEGHGTSIIGNHIQAFKPDEIYIVGANQPHLFKASDGNQRSIRLICLYIDHHKTLSGVQQQVPELGALVDFLQMADNGLQVPDECVQAVGQDIMKVKSRKGFDRFVYFLKFVKTLIDIGSWHEWTPLSSVLSAYTMDVSDRLDLIYRYTLDHYMNEITLEEIASVACMTPNAFCSYFKKYTRKTYFAFLNDLRVSEACKKLLNGEYHTISAVAYASGFVNTITFNRVFRKAMAMTPSEYVERFKPKQKAVAPFSADAFF</sequence>
<dbReference type="PANTHER" id="PTHR43280:SF34">
    <property type="entry name" value="ARAC-FAMILY TRANSCRIPTIONAL REGULATOR"/>
    <property type="match status" value="1"/>
</dbReference>
<dbReference type="InterPro" id="IPR018062">
    <property type="entry name" value="HTH_AraC-typ_CS"/>
</dbReference>
<dbReference type="InterPro" id="IPR009057">
    <property type="entry name" value="Homeodomain-like_sf"/>
</dbReference>
<evidence type="ECO:0000256" key="1">
    <source>
        <dbReference type="ARBA" id="ARBA00023015"/>
    </source>
</evidence>
<dbReference type="AlphaFoldDB" id="A0A1I1L0S0"/>
<protein>
    <submittedName>
        <fullName evidence="5">AraC-type DNA-binding protein</fullName>
    </submittedName>
</protein>
<dbReference type="STRING" id="623281.SAMN05421747_11820"/>
<keyword evidence="6" id="KW-1185">Reference proteome</keyword>
<dbReference type="Proteomes" id="UP000199577">
    <property type="component" value="Unassembled WGS sequence"/>
</dbReference>
<dbReference type="PROSITE" id="PS01124">
    <property type="entry name" value="HTH_ARAC_FAMILY_2"/>
    <property type="match status" value="1"/>
</dbReference>
<dbReference type="SUPFAM" id="SSF51182">
    <property type="entry name" value="RmlC-like cupins"/>
    <property type="match status" value="1"/>
</dbReference>